<evidence type="ECO:0000256" key="1">
    <source>
        <dbReference type="SAM" id="MobiDB-lite"/>
    </source>
</evidence>
<dbReference type="Pfam" id="PF12550">
    <property type="entry name" value="GCR1_C"/>
    <property type="match status" value="1"/>
</dbReference>
<dbReference type="AlphaFoldDB" id="A0AAD2FFL2"/>
<dbReference type="EMBL" id="CAKOGP040000439">
    <property type="protein sequence ID" value="CAJ1935012.1"/>
    <property type="molecule type" value="Genomic_DNA"/>
</dbReference>
<feature type="region of interest" description="Disordered" evidence="1">
    <location>
        <begin position="1"/>
        <end position="22"/>
    </location>
</feature>
<reference evidence="3" key="1">
    <citation type="submission" date="2023-08" db="EMBL/GenBank/DDBJ databases">
        <authorList>
            <person name="Audoor S."/>
            <person name="Bilcke G."/>
        </authorList>
    </citation>
    <scope>NUCLEOTIDE SEQUENCE</scope>
</reference>
<evidence type="ECO:0000313" key="4">
    <source>
        <dbReference type="Proteomes" id="UP001295423"/>
    </source>
</evidence>
<protein>
    <recommendedName>
        <fullName evidence="2">Transcription activator GCR1-like domain-containing protein</fullName>
    </recommendedName>
</protein>
<evidence type="ECO:0000313" key="3">
    <source>
        <dbReference type="EMBL" id="CAJ1935012.1"/>
    </source>
</evidence>
<name>A0AAD2FFL2_9STRA</name>
<keyword evidence="4" id="KW-1185">Reference proteome</keyword>
<gene>
    <name evidence="3" type="ORF">CYCCA115_LOCUS4349</name>
</gene>
<comment type="caution">
    <text evidence="3">The sequence shown here is derived from an EMBL/GenBank/DDBJ whole genome shotgun (WGS) entry which is preliminary data.</text>
</comment>
<dbReference type="InterPro" id="IPR022210">
    <property type="entry name" value="TF_GCR1-like"/>
</dbReference>
<proteinExistence type="predicted"/>
<evidence type="ECO:0000259" key="2">
    <source>
        <dbReference type="Pfam" id="PF12550"/>
    </source>
</evidence>
<organism evidence="3 4">
    <name type="scientific">Cylindrotheca closterium</name>
    <dbReference type="NCBI Taxonomy" id="2856"/>
    <lineage>
        <taxon>Eukaryota</taxon>
        <taxon>Sar</taxon>
        <taxon>Stramenopiles</taxon>
        <taxon>Ochrophyta</taxon>
        <taxon>Bacillariophyta</taxon>
        <taxon>Bacillariophyceae</taxon>
        <taxon>Bacillariophycidae</taxon>
        <taxon>Bacillariales</taxon>
        <taxon>Bacillariaceae</taxon>
        <taxon>Cylindrotheca</taxon>
    </lineage>
</organism>
<dbReference type="Proteomes" id="UP001295423">
    <property type="component" value="Unassembled WGS sequence"/>
</dbReference>
<sequence length="647" mass="73880">MDNAVVMEEEAANNDHPDAGRRRFAPPGDEATWHMPTDNERYRPYITSLMNFFHDPDPPYTKDTVFTRLQLLGINPTVIKRWLVNKAYGKEEYDQKRDVPQGARASSLEMMKKAVSYFMPNRAVAWVNEADNPTRHSSVHEVIADVKKAEARHQGRSSQATRPLREAKFRKSLEMLKRKSDWNSQYKYSIMSLWQFTIIARTDNIVHFEVTHPRGNPKFPFTLKLKVFWSKNINEERQCPDQILLGSMDDDICILINLSIYLELYLEQFPQAVLLFTEDLELANDAATERLKARYRSALTSTWNTAEFKSVIDESDYGLKIGTHSQRKLPATYASNKGLKYKLKEGVELPVEWLYENVIPNIRAKFPRDNRLCRVLALTLLYACMHEDILVPPGIKSRVRTAYGELNQDTQQPVEKVPLFVHRRDDQLMIDEAIIIDGDGSTGAGGGVVAGNSTYDLLQSIKINIQQLQQQLNNVAARSDTNFSDLRAYIQHRDRILNNNICAFGGTIEGGLQIQQANAGRRLLPLAARGANVDVGPVKAANMAILSGNPRSLYKLWREYQHGIAGRKPARYFTATEQNCSRQMKQKFYRRKQVWDTISRLVANGHTVQSAIERIKQVYGQNVSVTRIMDGIIRDKRQYGGPHPNLV</sequence>
<feature type="domain" description="Transcription activator GCR1-like" evidence="2">
    <location>
        <begin position="546"/>
        <end position="616"/>
    </location>
</feature>
<accession>A0AAD2FFL2</accession>